<feature type="domain" description="Macro" evidence="10">
    <location>
        <begin position="1076"/>
        <end position="1248"/>
    </location>
</feature>
<evidence type="ECO:0000259" key="10">
    <source>
        <dbReference type="PROSITE" id="PS51154"/>
    </source>
</evidence>
<accession>A0A6P5AH43</accession>
<dbReference type="GeneID" id="109482759"/>
<feature type="region of interest" description="Disordered" evidence="8">
    <location>
        <begin position="1"/>
        <end position="46"/>
    </location>
</feature>
<dbReference type="InterPro" id="IPR043472">
    <property type="entry name" value="Macro_dom-like"/>
</dbReference>
<feature type="compositionally biased region" description="Pro residues" evidence="8">
    <location>
        <begin position="25"/>
        <end position="39"/>
    </location>
</feature>
<evidence type="ECO:0000256" key="7">
    <source>
        <dbReference type="RuleBase" id="RU362114"/>
    </source>
</evidence>
<dbReference type="SUPFAM" id="SSF56399">
    <property type="entry name" value="ADP-ribosylation"/>
    <property type="match status" value="1"/>
</dbReference>
<dbReference type="Proteomes" id="UP000515135">
    <property type="component" value="Unplaced"/>
</dbReference>
<comment type="similarity">
    <text evidence="6">Belongs to the ARTD/PARP family.</text>
</comment>
<evidence type="ECO:0000256" key="6">
    <source>
        <dbReference type="ARBA" id="ARBA00024347"/>
    </source>
</evidence>
<keyword evidence="5" id="KW-0539">Nucleus</keyword>
<keyword evidence="4 7" id="KW-0520">NAD</keyword>
<dbReference type="FunFam" id="3.90.228.10:FF:000008">
    <property type="entry name" value="Poly [ADP-ribose] polymerase"/>
    <property type="match status" value="1"/>
</dbReference>
<comment type="subcellular location">
    <subcellularLocation>
        <location evidence="1">Nucleus</location>
    </subcellularLocation>
</comment>
<dbReference type="InterPro" id="IPR012317">
    <property type="entry name" value="Poly(ADP-ribose)pol_cat_dom"/>
</dbReference>
<dbReference type="SMART" id="SM00360">
    <property type="entry name" value="RRM"/>
    <property type="match status" value="2"/>
</dbReference>
<dbReference type="InterPro" id="IPR000504">
    <property type="entry name" value="RRM_dom"/>
</dbReference>
<dbReference type="GO" id="GO:0003950">
    <property type="term" value="F:NAD+ poly-ADP-ribosyltransferase activity"/>
    <property type="evidence" value="ECO:0007669"/>
    <property type="project" value="UniProtKB-UniRule"/>
</dbReference>
<keyword evidence="11" id="KW-1185">Reference proteome</keyword>
<dbReference type="PANTHER" id="PTHR14453:SF67">
    <property type="entry name" value="POLY [ADP-RIBOSE] POLYMERASE"/>
    <property type="match status" value="1"/>
</dbReference>
<dbReference type="EC" id="2.4.2.-" evidence="7"/>
<dbReference type="GO" id="GO:0005737">
    <property type="term" value="C:cytoplasm"/>
    <property type="evidence" value="ECO:0007669"/>
    <property type="project" value="TreeGrafter"/>
</dbReference>
<dbReference type="InterPro" id="IPR035979">
    <property type="entry name" value="RBD_domain_sf"/>
</dbReference>
<keyword evidence="3 7" id="KW-0808">Transferase</keyword>
<dbReference type="InterPro" id="IPR002589">
    <property type="entry name" value="Macro_dom"/>
</dbReference>
<dbReference type="SUPFAM" id="SSF52949">
    <property type="entry name" value="Macro domain-like"/>
    <property type="match status" value="3"/>
</dbReference>
<dbReference type="GO" id="GO:0003714">
    <property type="term" value="F:transcription corepressor activity"/>
    <property type="evidence" value="ECO:0007669"/>
    <property type="project" value="TreeGrafter"/>
</dbReference>
<evidence type="ECO:0000256" key="2">
    <source>
        <dbReference type="ARBA" id="ARBA00022676"/>
    </source>
</evidence>
<proteinExistence type="inferred from homology"/>
<dbReference type="CDD" id="cd01439">
    <property type="entry name" value="TCCD_inducible_PARP_like"/>
    <property type="match status" value="1"/>
</dbReference>
<evidence type="ECO:0000313" key="12">
    <source>
        <dbReference type="RefSeq" id="XP_019641151.1"/>
    </source>
</evidence>
<evidence type="ECO:0000256" key="4">
    <source>
        <dbReference type="ARBA" id="ARBA00023027"/>
    </source>
</evidence>
<evidence type="ECO:0000259" key="9">
    <source>
        <dbReference type="PROSITE" id="PS51059"/>
    </source>
</evidence>
<dbReference type="PANTHER" id="PTHR14453">
    <property type="entry name" value="PARP/ZINC FINGER CCCH TYPE DOMAIN CONTAINING PROTEIN"/>
    <property type="match status" value="1"/>
</dbReference>
<sequence length="1583" mass="174477">MGAGASKKTKRGAKDDSPATFTVPPHVPVMPHPGPPAAPSPDGGNEYFMETPSIEVLRTGEPQVNTDTLRKYFSHKKSHGGKISSITEDDDCFVIKFEDMDVAQDVLSHTHVLEGTQLHVCYRKSPTIEVITDGTIDQDRLKMYFKNTHVSGGGPIDGEIKTNDHGVCYITFQNKRAAIDVVQKSHSIDGQQVVVSEKLSLIDRRSLLIKDIPPDCSSGHLRDYLEGLDSAQGRLHIAGLYRGNDDSVAVLSLRHDIDGKTRNLIAKEAKREPLKRQHVSVSPMVVTRSVQLSGINQKFTRDLLLNYFENTERSGGGKVLDIAMDKERGMATIWFKDPTVVQTVVRKPQHQFDCGRVFLCAHYDVLGTITDTEFFSSSEMPFDPNVPRVLKRNKQTIANIEPSKLCLLKKQLPSLATAFPNVDFDIKHDHITIAGVDQEPTKARDNINEKLQEFKECRWSISDDLQFILSRDHTKNAIDSSLAEANVQIGVHFSVENNEVVIWGVDDRAVTTAESCVRSTFKESSMKIPKEILELRNWDDLMTQCKEDANRNATVSYDKTSGVVNIVGLIPEVDEINRKLVNFLKQNDFKTSVVRAERPVVNVLVKRQKDRLKKIAIDNEVSVDDTATGFKILGPQDRMKKVSDEIEDLTSKVMKTTVQYKKPGLGKLFTDDTFKMQLKKIEDDQGCAIQFDCKTKPPLLRDKTKLKDFRPSRPSVGGSSNGPISVDIGQGNIESESADVIVNPVTNNSAFTVVGGALVKVGGQRVKDEFERNWSKRLNGVLLADAGTLRCKTVAHMELPSKDKLKDAVCQCLVLSAQAGMKSIAFPAIGTGRYGITSIESAKAIRDGIEKFLHQNPAPLLTDIRLTVFVQQMVADYKAEFRTPLGGSPNTGITRPSPGQQEMKFGAIQMQVQQGDISKERTEVVVSTILKDMEFTVVTKALVTAGGQSIADQLKTAWPSRTDRFVFTDAGTLPIKKVAHMVLPSASELKDAVASCLRAADKLGMKSISFPAIGTGGTMSVAESAKGIYSGVQEFGSQCNPKSLKLVRVTIFDGKMLGTFHSTMQQFTTASYNPPTLGAPTGRIGNVAVEIQQGDLAKETTDAIVNPVNTDGGFFVVGNALEQVGGPTIRTDCQTSWKQRTNEVLVTDGGNLPCKKVIHAVCPNARAMKGRVLECLLQAEVKGLASVSFPAIGTGGFGVSVADAARETILGIKEFAITCSPKIVKLVRVTVFQAQMVAEFQNALQAAVPKPSVAPAAPTPQPAKMTPQTDVEQVVDVTFYACDKRDTDTAIQKVSGTIDKHMTRERVDDDRLKPTIRHLQQNEKESIIQMGADYYLVLVTITGHDIVMVGLKDDVAEARRKIESFLWEKKTAYDTEQLKKDIIKVPDYWATPPRHVKGAYMHLLNDTSQEYKDVQSHFLVSVGYQPQIVSISRVQNESKYKAYITELKERRKTCARRNIEELLYHGTAAEAVDNINQGGFNRSYCGKNATAYGDGVYFAKHASYSAQDTYSPPDAQGDKHIYQARVIVGEYTAGKSGLLEPPPKNPSNAAVRYDSVVDNVKNPSIFVVFHDTDAYPEYHIVFK</sequence>
<dbReference type="Pfam" id="PF23085">
    <property type="entry name" value="RRM_PARP14_3"/>
    <property type="match status" value="3"/>
</dbReference>
<feature type="domain" description="Macro" evidence="10">
    <location>
        <begin position="713"/>
        <end position="885"/>
    </location>
</feature>
<dbReference type="Gene3D" id="3.40.220.10">
    <property type="entry name" value="Leucine Aminopeptidase, subunit E, domain 1"/>
    <property type="match status" value="3"/>
</dbReference>
<keyword evidence="2 7" id="KW-0328">Glycosyltransferase</keyword>
<evidence type="ECO:0000256" key="1">
    <source>
        <dbReference type="ARBA" id="ARBA00004123"/>
    </source>
</evidence>
<protein>
    <recommendedName>
        <fullName evidence="7">Poly [ADP-ribose] polymerase</fullName>
        <shortName evidence="7">PARP</shortName>
        <ecNumber evidence="7">2.4.2.-</ecNumber>
    </recommendedName>
</protein>
<dbReference type="SMART" id="SM00506">
    <property type="entry name" value="A1pp"/>
    <property type="match status" value="3"/>
</dbReference>
<dbReference type="GO" id="GO:0003723">
    <property type="term" value="F:RNA binding"/>
    <property type="evidence" value="ECO:0007669"/>
    <property type="project" value="InterPro"/>
</dbReference>
<dbReference type="Gene3D" id="3.30.70.330">
    <property type="match status" value="3"/>
</dbReference>
<dbReference type="RefSeq" id="XP_019641151.1">
    <property type="nucleotide sequence ID" value="XM_019785592.1"/>
</dbReference>
<dbReference type="OrthoDB" id="6133115at2759"/>
<evidence type="ECO:0000256" key="3">
    <source>
        <dbReference type="ARBA" id="ARBA00022679"/>
    </source>
</evidence>
<dbReference type="InterPro" id="IPR012677">
    <property type="entry name" value="Nucleotide-bd_a/b_plait_sf"/>
</dbReference>
<evidence type="ECO:0000256" key="8">
    <source>
        <dbReference type="SAM" id="MobiDB-lite"/>
    </source>
</evidence>
<feature type="domain" description="PARP catalytic" evidence="9">
    <location>
        <begin position="1385"/>
        <end position="1583"/>
    </location>
</feature>
<dbReference type="PROSITE" id="PS51154">
    <property type="entry name" value="MACRO"/>
    <property type="match status" value="3"/>
</dbReference>
<dbReference type="GO" id="GO:0005634">
    <property type="term" value="C:nucleus"/>
    <property type="evidence" value="ECO:0007669"/>
    <property type="project" value="UniProtKB-SubCell"/>
</dbReference>
<dbReference type="SUPFAM" id="SSF54928">
    <property type="entry name" value="RNA-binding domain, RBD"/>
    <property type="match status" value="1"/>
</dbReference>
<dbReference type="PROSITE" id="PS51059">
    <property type="entry name" value="PARP_CATALYTIC"/>
    <property type="match status" value="1"/>
</dbReference>
<dbReference type="InterPro" id="IPR052056">
    <property type="entry name" value="Mono-ARTD/PARP"/>
</dbReference>
<feature type="domain" description="Macro" evidence="10">
    <location>
        <begin position="897"/>
        <end position="1068"/>
    </location>
</feature>
<dbReference type="Pfam" id="PF00644">
    <property type="entry name" value="PARP"/>
    <property type="match status" value="1"/>
</dbReference>
<organism evidence="11 12">
    <name type="scientific">Branchiostoma belcheri</name>
    <name type="common">Amphioxus</name>
    <dbReference type="NCBI Taxonomy" id="7741"/>
    <lineage>
        <taxon>Eukaryota</taxon>
        <taxon>Metazoa</taxon>
        <taxon>Chordata</taxon>
        <taxon>Cephalochordata</taxon>
        <taxon>Leptocardii</taxon>
        <taxon>Amphioxiformes</taxon>
        <taxon>Branchiostomatidae</taxon>
        <taxon>Branchiostoma</taxon>
    </lineage>
</organism>
<reference evidence="12" key="1">
    <citation type="submission" date="2025-08" db="UniProtKB">
        <authorList>
            <consortium name="RefSeq"/>
        </authorList>
    </citation>
    <scope>IDENTIFICATION</scope>
    <source>
        <tissue evidence="12">Gonad</tissue>
    </source>
</reference>
<dbReference type="GO" id="GO:1990404">
    <property type="term" value="F:NAD+-protein mono-ADP-ribosyltransferase activity"/>
    <property type="evidence" value="ECO:0007669"/>
    <property type="project" value="TreeGrafter"/>
</dbReference>
<evidence type="ECO:0000256" key="5">
    <source>
        <dbReference type="ARBA" id="ARBA00023242"/>
    </source>
</evidence>
<gene>
    <name evidence="12" type="primary">LOC109482759</name>
</gene>
<dbReference type="GO" id="GO:0010629">
    <property type="term" value="P:negative regulation of gene expression"/>
    <property type="evidence" value="ECO:0007669"/>
    <property type="project" value="TreeGrafter"/>
</dbReference>
<dbReference type="Pfam" id="PF01661">
    <property type="entry name" value="Macro"/>
    <property type="match status" value="3"/>
</dbReference>
<name>A0A6P5AH43_BRABE</name>
<evidence type="ECO:0000313" key="11">
    <source>
        <dbReference type="Proteomes" id="UP000515135"/>
    </source>
</evidence>
<dbReference type="GO" id="GO:0070212">
    <property type="term" value="P:protein poly-ADP-ribosylation"/>
    <property type="evidence" value="ECO:0007669"/>
    <property type="project" value="TreeGrafter"/>
</dbReference>
<dbReference type="Gene3D" id="3.90.228.10">
    <property type="match status" value="1"/>
</dbReference>